<dbReference type="OrthoDB" id="2730320at2759"/>
<feature type="chain" id="PRO_5016911712" evidence="2">
    <location>
        <begin position="22"/>
        <end position="125"/>
    </location>
</feature>
<dbReference type="Proteomes" id="UP000256964">
    <property type="component" value="Unassembled WGS sequence"/>
</dbReference>
<evidence type="ECO:0000256" key="2">
    <source>
        <dbReference type="SAM" id="SignalP"/>
    </source>
</evidence>
<gene>
    <name evidence="3" type="ORF">OH76DRAFT_1416506</name>
</gene>
<feature type="region of interest" description="Disordered" evidence="1">
    <location>
        <begin position="40"/>
        <end position="125"/>
    </location>
</feature>
<organism evidence="3 4">
    <name type="scientific">Lentinus brumalis</name>
    <dbReference type="NCBI Taxonomy" id="2498619"/>
    <lineage>
        <taxon>Eukaryota</taxon>
        <taxon>Fungi</taxon>
        <taxon>Dikarya</taxon>
        <taxon>Basidiomycota</taxon>
        <taxon>Agaricomycotina</taxon>
        <taxon>Agaricomycetes</taxon>
        <taxon>Polyporales</taxon>
        <taxon>Polyporaceae</taxon>
        <taxon>Lentinus</taxon>
    </lineage>
</organism>
<keyword evidence="2" id="KW-0732">Signal</keyword>
<evidence type="ECO:0000313" key="4">
    <source>
        <dbReference type="Proteomes" id="UP000256964"/>
    </source>
</evidence>
<dbReference type="AlphaFoldDB" id="A0A371DJX4"/>
<feature type="compositionally biased region" description="Basic and acidic residues" evidence="1">
    <location>
        <begin position="62"/>
        <end position="81"/>
    </location>
</feature>
<feature type="signal peptide" evidence="2">
    <location>
        <begin position="1"/>
        <end position="21"/>
    </location>
</feature>
<name>A0A371DJX4_9APHY</name>
<dbReference type="EMBL" id="KZ857389">
    <property type="protein sequence ID" value="RDX52832.1"/>
    <property type="molecule type" value="Genomic_DNA"/>
</dbReference>
<accession>A0A371DJX4</accession>
<evidence type="ECO:0000256" key="1">
    <source>
        <dbReference type="SAM" id="MobiDB-lite"/>
    </source>
</evidence>
<protein>
    <submittedName>
        <fullName evidence="3">Uncharacterized protein</fullName>
    </submittedName>
</protein>
<evidence type="ECO:0000313" key="3">
    <source>
        <dbReference type="EMBL" id="RDX52832.1"/>
    </source>
</evidence>
<reference evidence="3 4" key="1">
    <citation type="journal article" date="2018" name="Biotechnol. Biofuels">
        <title>Integrative visual omics of the white-rot fungus Polyporus brumalis exposes the biotechnological potential of its oxidative enzymes for delignifying raw plant biomass.</title>
        <authorList>
            <person name="Miyauchi S."/>
            <person name="Rancon A."/>
            <person name="Drula E."/>
            <person name="Hage H."/>
            <person name="Chaduli D."/>
            <person name="Favel A."/>
            <person name="Grisel S."/>
            <person name="Henrissat B."/>
            <person name="Herpoel-Gimbert I."/>
            <person name="Ruiz-Duenas F.J."/>
            <person name="Chevret D."/>
            <person name="Hainaut M."/>
            <person name="Lin J."/>
            <person name="Wang M."/>
            <person name="Pangilinan J."/>
            <person name="Lipzen A."/>
            <person name="Lesage-Meessen L."/>
            <person name="Navarro D."/>
            <person name="Riley R."/>
            <person name="Grigoriev I.V."/>
            <person name="Zhou S."/>
            <person name="Raouche S."/>
            <person name="Rosso M.N."/>
        </authorList>
    </citation>
    <scope>NUCLEOTIDE SEQUENCE [LARGE SCALE GENOMIC DNA]</scope>
    <source>
        <strain evidence="3 4">BRFM 1820</strain>
    </source>
</reference>
<proteinExistence type="predicted"/>
<sequence>MNSRFILFFVTLLALALFVTANPVPANDATLVKKALKQYDARAAQAKKRDEQHPKPSKRVHWRAEAREPTGVARRDDEHYKPKPSKHWRAEARAPTGVARRDDEHYKPKPSKHYRAEPRAPTALA</sequence>
<keyword evidence="4" id="KW-1185">Reference proteome</keyword>